<evidence type="ECO:0000313" key="1">
    <source>
        <dbReference type="EMBL" id="ARM68165.1"/>
    </source>
</evidence>
<name>A0A1W6JPN7_9CAUD</name>
<keyword evidence="2" id="KW-1185">Reference proteome</keyword>
<dbReference type="GeneID" id="55602847"/>
<evidence type="ECO:0000313" key="2">
    <source>
        <dbReference type="Proteomes" id="UP000222754"/>
    </source>
</evidence>
<dbReference type="RefSeq" id="YP_009832809.1">
    <property type="nucleotide sequence ID" value="NC_048657.1"/>
</dbReference>
<organism evidence="1 2">
    <name type="scientific">Staphylococcus phage IME1361_01</name>
    <dbReference type="NCBI Taxonomy" id="1965490"/>
    <lineage>
        <taxon>Viruses</taxon>
        <taxon>Duplodnaviria</taxon>
        <taxon>Heunggongvirae</taxon>
        <taxon>Uroviricota</taxon>
        <taxon>Caudoviricetes</taxon>
        <taxon>Bronfenbrennervirinae</taxon>
        <taxon>Biseptimavirus</taxon>
        <taxon>Biseptimavirus IME136101</taxon>
    </lineage>
</organism>
<reference evidence="1 2" key="1">
    <citation type="submission" date="2017-02" db="EMBL/GenBank/DDBJ databases">
        <title>Analysis of active prophages from bacterial high-throughput sequencing data.</title>
        <authorList>
            <person name="Sun Q."/>
            <person name="Zhang X."/>
            <person name="Xing S."/>
            <person name="Tong Y.-G."/>
        </authorList>
    </citation>
    <scope>NUCLEOTIDE SEQUENCE [LARGE SCALE GENOMIC DNA]</scope>
</reference>
<dbReference type="Proteomes" id="UP000222754">
    <property type="component" value="Segment"/>
</dbReference>
<sequence length="159" mass="18388">MVNTPGSKKSKAIKILGERLGSKLRDNFKNPCIPPSYNHFKAGDEMEIIVDENLVLKEKERLQVLYKDIPSNKLKVVDGLIIQAARLRVMLDYMWEDIKEKGDYDLFTQSEKAPPYERERPVAKLFNARDAAYQKIIKQLSDLLPEEKEDTETPSDDYL</sequence>
<dbReference type="KEGG" id="vg:55602847"/>
<accession>A0A1W6JPN7</accession>
<protein>
    <submittedName>
        <fullName evidence="1">Uncharacterized protein</fullName>
    </submittedName>
</protein>
<dbReference type="EMBL" id="KY653123">
    <property type="protein sequence ID" value="ARM68165.1"/>
    <property type="molecule type" value="Genomic_DNA"/>
</dbReference>
<proteinExistence type="predicted"/>